<dbReference type="SUPFAM" id="SSF103473">
    <property type="entry name" value="MFS general substrate transporter"/>
    <property type="match status" value="1"/>
</dbReference>
<protein>
    <recommendedName>
        <fullName evidence="8">Major facilitator superfamily (MFS) profile domain-containing protein</fullName>
    </recommendedName>
</protein>
<evidence type="ECO:0000256" key="4">
    <source>
        <dbReference type="ARBA" id="ARBA00022989"/>
    </source>
</evidence>
<keyword evidence="5 7" id="KW-0472">Membrane</keyword>
<dbReference type="GO" id="GO:0012505">
    <property type="term" value="C:endomembrane system"/>
    <property type="evidence" value="ECO:0007669"/>
    <property type="project" value="UniProtKB-SubCell"/>
</dbReference>
<evidence type="ECO:0000256" key="5">
    <source>
        <dbReference type="ARBA" id="ARBA00023136"/>
    </source>
</evidence>
<dbReference type="InterPro" id="IPR051068">
    <property type="entry name" value="MFS_Domain-Containing_Protein"/>
</dbReference>
<feature type="region of interest" description="Disordered" evidence="6">
    <location>
        <begin position="1"/>
        <end position="21"/>
    </location>
</feature>
<evidence type="ECO:0000256" key="1">
    <source>
        <dbReference type="ARBA" id="ARBA00004127"/>
    </source>
</evidence>
<evidence type="ECO:0000256" key="2">
    <source>
        <dbReference type="ARBA" id="ARBA00022448"/>
    </source>
</evidence>
<comment type="caution">
    <text evidence="9">The sequence shown here is derived from an EMBL/GenBank/DDBJ whole genome shotgun (WGS) entry which is preliminary data.</text>
</comment>
<proteinExistence type="predicted"/>
<dbReference type="Pfam" id="PF08241">
    <property type="entry name" value="Methyltransf_11"/>
    <property type="match status" value="1"/>
</dbReference>
<dbReference type="PANTHER" id="PTHR23510:SF3">
    <property type="entry name" value="MAJOR FACILITATOR SUPERFAMILY DOMAIN-CONTAINING PROTEIN 8"/>
    <property type="match status" value="1"/>
</dbReference>
<accession>A0A812QP42</accession>
<dbReference type="InterPro" id="IPR013216">
    <property type="entry name" value="Methyltransf_11"/>
</dbReference>
<dbReference type="InterPro" id="IPR029063">
    <property type="entry name" value="SAM-dependent_MTases_sf"/>
</dbReference>
<sequence>MAASRDERSWRSPLMARANSRKAPRRPLVARALPRTRSWLVIALLALATPFGFVWGLTEPGPRVQWAVRRSGDVGEPGQQTPWATVEAAYDKISANFAESRRFPWPFVVTWLQGGIDRGIDRGSGDRTLLVAGCGDGRHVQTALELGFENIFALDLSQGMLRAAEKRLGELSDLHDKVVFLHGDTRAVALPDASVHDILSCAVLHHLPLAETTAALKDLTRLLRPGGRLLASCWDPRAKAVAKRGRAAEDGSEAHSYWVAWRCADGSDVQRWYNLPPMEVRQRSWSHLPNLLLKKAELDGDNQVFECLVSLTLEIEIEPILAIVTRAPGSVTDHLRGRGLLYSSALRLDRKGPHASGHQRFSSGSSYATVPKIPHKEALSGVEEVAAAQAPLATFRTFSYRLTFMKAGGCCQVRLNTMRSLGTFIGPFGSTLLCMLPKEGLFNELNSAGWAIAAANLVGIVLCWYRLSDPAVPKGEPHQGVSAAERGQAAPARGIPTTPSQATCRHRAAPPGASGELRGPQPIWTTPVIWTCLLFQVTTALLLAVLEVVPPIVLTDEFRLPPAATSILFGVASLAVFALFALVEVLSRKVSGRKLMIAGVVVMSCGALWAQTSWAVGGSFLEFVLPWLVITVAPAPLIRTPARTLYTSHLPKHVQGTMQGISEAAFSFANFLGPILGSHVATSGGFQGLRLTILGLVAAEVLLLLIGFPRLVPGSEL</sequence>
<feature type="transmembrane region" description="Helical" evidence="7">
    <location>
        <begin position="595"/>
        <end position="614"/>
    </location>
</feature>
<evidence type="ECO:0000256" key="6">
    <source>
        <dbReference type="SAM" id="MobiDB-lite"/>
    </source>
</evidence>
<dbReference type="GO" id="GO:0008757">
    <property type="term" value="F:S-adenosylmethionine-dependent methyltransferase activity"/>
    <property type="evidence" value="ECO:0007669"/>
    <property type="project" value="InterPro"/>
</dbReference>
<dbReference type="EMBL" id="CAJNDS010002258">
    <property type="protein sequence ID" value="CAE7396944.1"/>
    <property type="molecule type" value="Genomic_DNA"/>
</dbReference>
<dbReference type="Proteomes" id="UP000604046">
    <property type="component" value="Unassembled WGS sequence"/>
</dbReference>
<keyword evidence="4 7" id="KW-1133">Transmembrane helix</keyword>
<gene>
    <name evidence="9" type="ORF">SNAT2548_LOCUS21612</name>
</gene>
<organism evidence="9 10">
    <name type="scientific">Symbiodinium natans</name>
    <dbReference type="NCBI Taxonomy" id="878477"/>
    <lineage>
        <taxon>Eukaryota</taxon>
        <taxon>Sar</taxon>
        <taxon>Alveolata</taxon>
        <taxon>Dinophyceae</taxon>
        <taxon>Suessiales</taxon>
        <taxon>Symbiodiniaceae</taxon>
        <taxon>Symbiodinium</taxon>
    </lineage>
</organism>
<dbReference type="GO" id="GO:0022857">
    <property type="term" value="F:transmembrane transporter activity"/>
    <property type="evidence" value="ECO:0007669"/>
    <property type="project" value="InterPro"/>
</dbReference>
<evidence type="ECO:0000313" key="10">
    <source>
        <dbReference type="Proteomes" id="UP000604046"/>
    </source>
</evidence>
<feature type="domain" description="Major facilitator superfamily (MFS) profile" evidence="8">
    <location>
        <begin position="528"/>
        <end position="717"/>
    </location>
</feature>
<keyword evidence="3 7" id="KW-0812">Transmembrane</keyword>
<dbReference type="InterPro" id="IPR036259">
    <property type="entry name" value="MFS_trans_sf"/>
</dbReference>
<dbReference type="PROSITE" id="PS50850">
    <property type="entry name" value="MFS"/>
    <property type="match status" value="1"/>
</dbReference>
<dbReference type="AlphaFoldDB" id="A0A812QP42"/>
<dbReference type="PANTHER" id="PTHR23510">
    <property type="entry name" value="INNER MEMBRANE TRANSPORT PROTEIN YAJR"/>
    <property type="match status" value="1"/>
</dbReference>
<dbReference type="Gene3D" id="3.40.50.150">
    <property type="entry name" value="Vaccinia Virus protein VP39"/>
    <property type="match status" value="1"/>
</dbReference>
<feature type="region of interest" description="Disordered" evidence="6">
    <location>
        <begin position="476"/>
        <end position="519"/>
    </location>
</feature>
<dbReference type="InterPro" id="IPR020846">
    <property type="entry name" value="MFS_dom"/>
</dbReference>
<name>A0A812QP42_9DINO</name>
<dbReference type="Gene3D" id="1.20.1250.20">
    <property type="entry name" value="MFS general substrate transporter like domains"/>
    <property type="match status" value="1"/>
</dbReference>
<comment type="subcellular location">
    <subcellularLocation>
        <location evidence="1">Endomembrane system</location>
        <topology evidence="1">Multi-pass membrane protein</topology>
    </subcellularLocation>
</comment>
<feature type="compositionally biased region" description="Basic and acidic residues" evidence="6">
    <location>
        <begin position="1"/>
        <end position="10"/>
    </location>
</feature>
<keyword evidence="10" id="KW-1185">Reference proteome</keyword>
<feature type="transmembrane region" description="Helical" evidence="7">
    <location>
        <begin position="691"/>
        <end position="712"/>
    </location>
</feature>
<feature type="transmembrane region" description="Helical" evidence="7">
    <location>
        <begin position="448"/>
        <end position="467"/>
    </location>
</feature>
<evidence type="ECO:0000259" key="8">
    <source>
        <dbReference type="PROSITE" id="PS50850"/>
    </source>
</evidence>
<feature type="transmembrane region" description="Helical" evidence="7">
    <location>
        <begin position="566"/>
        <end position="583"/>
    </location>
</feature>
<dbReference type="CDD" id="cd02440">
    <property type="entry name" value="AdoMet_MTases"/>
    <property type="match status" value="1"/>
</dbReference>
<feature type="transmembrane region" description="Helical" evidence="7">
    <location>
        <begin position="528"/>
        <end position="546"/>
    </location>
</feature>
<evidence type="ECO:0000256" key="3">
    <source>
        <dbReference type="ARBA" id="ARBA00022692"/>
    </source>
</evidence>
<dbReference type="Pfam" id="PF07690">
    <property type="entry name" value="MFS_1"/>
    <property type="match status" value="1"/>
</dbReference>
<reference evidence="9" key="1">
    <citation type="submission" date="2021-02" db="EMBL/GenBank/DDBJ databases">
        <authorList>
            <person name="Dougan E. K."/>
            <person name="Rhodes N."/>
            <person name="Thang M."/>
            <person name="Chan C."/>
        </authorList>
    </citation>
    <scope>NUCLEOTIDE SEQUENCE</scope>
</reference>
<keyword evidence="2" id="KW-0813">Transport</keyword>
<dbReference type="SUPFAM" id="SSF53335">
    <property type="entry name" value="S-adenosyl-L-methionine-dependent methyltransferases"/>
    <property type="match status" value="1"/>
</dbReference>
<dbReference type="OrthoDB" id="412482at2759"/>
<evidence type="ECO:0000313" key="9">
    <source>
        <dbReference type="EMBL" id="CAE7396944.1"/>
    </source>
</evidence>
<dbReference type="InterPro" id="IPR011701">
    <property type="entry name" value="MFS"/>
</dbReference>
<evidence type="ECO:0000256" key="7">
    <source>
        <dbReference type="SAM" id="Phobius"/>
    </source>
</evidence>